<reference evidence="2" key="2">
    <citation type="journal article" date="2022" name="Microbiol. Resour. Announc.">
        <title>Metagenome Sequencing to Explore Phylogenomics of Terrestrial Cyanobacteria.</title>
        <authorList>
            <person name="Ward R.D."/>
            <person name="Stajich J.E."/>
            <person name="Johansen J.R."/>
            <person name="Huntemann M."/>
            <person name="Clum A."/>
            <person name="Foster B."/>
            <person name="Foster B."/>
            <person name="Roux S."/>
            <person name="Palaniappan K."/>
            <person name="Varghese N."/>
            <person name="Mukherjee S."/>
            <person name="Reddy T.B.K."/>
            <person name="Daum C."/>
            <person name="Copeland A."/>
            <person name="Chen I.A."/>
            <person name="Ivanova N.N."/>
            <person name="Kyrpides N.C."/>
            <person name="Shapiro N."/>
            <person name="Eloe-Fadrosh E.A."/>
            <person name="Pietrasiak N."/>
        </authorList>
    </citation>
    <scope>NUCLEOTIDE SEQUENCE</scope>
    <source>
        <strain evidence="2">UHER 2000/2452</strain>
    </source>
</reference>
<gene>
    <name evidence="2" type="ORF">KME15_08465</name>
</gene>
<sequence>MISRPIVLGIVGDSAAGKTTLTKGIAQVLGEENVTIICTDDYHRYDRQQRVEMGISALHPDCNYLDIIQQHLSLLRSGQSILKPIYNHTSGKFDPPEYIKPGKFVIVEGLLGYSTRGMRDSYDVRVYLAPPEELRYAWKIKRDTRKRGYTEAQVREQLRNRESDSDAYIRPQRQWADLVVSFYPGKNGDSQNDLLLNVKLVLRPTIPHPDLSVLTPSMDNNGAVRLVLDRDMGKPVDVLEIDGHATAEQVLAVERMLCNEVPYLGQFCSLEGDPNIGKIVGTTGETLQSYPLALTQLFITYHMLKAANVQV</sequence>
<dbReference type="NCBIfam" id="NF005655">
    <property type="entry name" value="PRK07429.1"/>
    <property type="match status" value="1"/>
</dbReference>
<protein>
    <submittedName>
        <fullName evidence="2">Phosphoribulokinase</fullName>
    </submittedName>
</protein>
<feature type="domain" description="Phosphoribulokinase/uridine kinase" evidence="1">
    <location>
        <begin position="7"/>
        <end position="184"/>
    </location>
</feature>
<dbReference type="SUPFAM" id="SSF52540">
    <property type="entry name" value="P-loop containing nucleoside triphosphate hydrolases"/>
    <property type="match status" value="1"/>
</dbReference>
<dbReference type="InterPro" id="IPR006083">
    <property type="entry name" value="PRK/URK"/>
</dbReference>
<dbReference type="GO" id="GO:0005524">
    <property type="term" value="F:ATP binding"/>
    <property type="evidence" value="ECO:0007669"/>
    <property type="project" value="InterPro"/>
</dbReference>
<dbReference type="CDD" id="cd02026">
    <property type="entry name" value="PRK"/>
    <property type="match status" value="1"/>
</dbReference>
<dbReference type="AlphaFoldDB" id="A0A951Q9H7"/>
<dbReference type="GO" id="GO:0016301">
    <property type="term" value="F:kinase activity"/>
    <property type="evidence" value="ECO:0007669"/>
    <property type="project" value="InterPro"/>
</dbReference>
<comment type="caution">
    <text evidence="2">The sequence shown here is derived from an EMBL/GenBank/DDBJ whole genome shotgun (WGS) entry which is preliminary data.</text>
</comment>
<evidence type="ECO:0000313" key="2">
    <source>
        <dbReference type="EMBL" id="MBW4658693.1"/>
    </source>
</evidence>
<name>A0A951Q9H7_9CYAN</name>
<evidence type="ECO:0000313" key="3">
    <source>
        <dbReference type="Proteomes" id="UP000757435"/>
    </source>
</evidence>
<dbReference type="PANTHER" id="PTHR10285">
    <property type="entry name" value="URIDINE KINASE"/>
    <property type="match status" value="1"/>
</dbReference>
<dbReference type="PRINTS" id="PR00988">
    <property type="entry name" value="URIDINKINASE"/>
</dbReference>
<evidence type="ECO:0000259" key="1">
    <source>
        <dbReference type="Pfam" id="PF00485"/>
    </source>
</evidence>
<dbReference type="Proteomes" id="UP000757435">
    <property type="component" value="Unassembled WGS sequence"/>
</dbReference>
<dbReference type="EMBL" id="JAHHHD010000007">
    <property type="protein sequence ID" value="MBW4658693.1"/>
    <property type="molecule type" value="Genomic_DNA"/>
</dbReference>
<dbReference type="Gene3D" id="3.40.50.300">
    <property type="entry name" value="P-loop containing nucleotide triphosphate hydrolases"/>
    <property type="match status" value="1"/>
</dbReference>
<reference evidence="2" key="1">
    <citation type="submission" date="2021-05" db="EMBL/GenBank/DDBJ databases">
        <authorList>
            <person name="Pietrasiak N."/>
            <person name="Ward R."/>
            <person name="Stajich J.E."/>
            <person name="Kurbessoian T."/>
        </authorList>
    </citation>
    <scope>NUCLEOTIDE SEQUENCE</scope>
    <source>
        <strain evidence="2">UHER 2000/2452</strain>
    </source>
</reference>
<proteinExistence type="predicted"/>
<dbReference type="InterPro" id="IPR027417">
    <property type="entry name" value="P-loop_NTPase"/>
</dbReference>
<dbReference type="Pfam" id="PF00485">
    <property type="entry name" value="PRK"/>
    <property type="match status" value="1"/>
</dbReference>
<accession>A0A951Q9H7</accession>
<organism evidence="2 3">
    <name type="scientific">Drouetiella hepatica Uher 2000/2452</name>
    <dbReference type="NCBI Taxonomy" id="904376"/>
    <lineage>
        <taxon>Bacteria</taxon>
        <taxon>Bacillati</taxon>
        <taxon>Cyanobacteriota</taxon>
        <taxon>Cyanophyceae</taxon>
        <taxon>Oculatellales</taxon>
        <taxon>Oculatellaceae</taxon>
        <taxon>Drouetiella</taxon>
    </lineage>
</organism>